<accession>A0ABR4G3S5</accession>
<keyword evidence="2" id="KW-1185">Reference proteome</keyword>
<proteinExistence type="predicted"/>
<dbReference type="EMBL" id="JBFTWV010000054">
    <property type="protein sequence ID" value="KAL2793675.1"/>
    <property type="molecule type" value="Genomic_DNA"/>
</dbReference>
<protein>
    <submittedName>
        <fullName evidence="1">Uncharacterized protein</fullName>
    </submittedName>
</protein>
<reference evidence="1 2" key="1">
    <citation type="submission" date="2024-07" db="EMBL/GenBank/DDBJ databases">
        <title>Section-level genome sequencing and comparative genomics of Aspergillus sections Usti and Cavernicolus.</title>
        <authorList>
            <consortium name="Lawrence Berkeley National Laboratory"/>
            <person name="Nybo J.L."/>
            <person name="Vesth T.C."/>
            <person name="Theobald S."/>
            <person name="Frisvad J.C."/>
            <person name="Larsen T.O."/>
            <person name="Kjaerboelling I."/>
            <person name="Rothschild-Mancinelli K."/>
            <person name="Lyhne E.K."/>
            <person name="Kogle M.E."/>
            <person name="Barry K."/>
            <person name="Clum A."/>
            <person name="Na H."/>
            <person name="Ledsgaard L."/>
            <person name="Lin J."/>
            <person name="Lipzen A."/>
            <person name="Kuo A."/>
            <person name="Riley R."/>
            <person name="Mondo S."/>
            <person name="Labutti K."/>
            <person name="Haridas S."/>
            <person name="Pangalinan J."/>
            <person name="Salamov A.A."/>
            <person name="Simmons B.A."/>
            <person name="Magnuson J.K."/>
            <person name="Chen J."/>
            <person name="Drula E."/>
            <person name="Henrissat B."/>
            <person name="Wiebenga A."/>
            <person name="Lubbers R.J."/>
            <person name="Gomes A.C."/>
            <person name="Makela M.R."/>
            <person name="Stajich J."/>
            <person name="Grigoriev I.V."/>
            <person name="Mortensen U.H."/>
            <person name="De Vries R.P."/>
            <person name="Baker S.E."/>
            <person name="Andersen M.R."/>
        </authorList>
    </citation>
    <scope>NUCLEOTIDE SEQUENCE [LARGE SCALE GENOMIC DNA]</scope>
    <source>
        <strain evidence="1 2">CBS 209.92</strain>
    </source>
</reference>
<gene>
    <name evidence="1" type="ORF">BJX66DRAFT_305463</name>
</gene>
<name>A0ABR4G3S5_9EURO</name>
<evidence type="ECO:0000313" key="1">
    <source>
        <dbReference type="EMBL" id="KAL2793675.1"/>
    </source>
</evidence>
<sequence length="172" mass="20024">MVSTASGQRLNELLEQREAETNVILRNGNMTRLNISNFCAPPRYYEIMTAYFPANLPSASQSSLRRIEGPLWRPCESGGDQVDEPRTPADGLVTHVFGYSRAQVEFQGSQAQRVYYFLCWEDQPSEQLYKRELRHFLNRKYTAWEYFINELEDCQMLGYELDSATLQEITPY</sequence>
<evidence type="ECO:0000313" key="2">
    <source>
        <dbReference type="Proteomes" id="UP001610563"/>
    </source>
</evidence>
<comment type="caution">
    <text evidence="1">The sequence shown here is derived from an EMBL/GenBank/DDBJ whole genome shotgun (WGS) entry which is preliminary data.</text>
</comment>
<organism evidence="1 2">
    <name type="scientific">Aspergillus keveii</name>
    <dbReference type="NCBI Taxonomy" id="714993"/>
    <lineage>
        <taxon>Eukaryota</taxon>
        <taxon>Fungi</taxon>
        <taxon>Dikarya</taxon>
        <taxon>Ascomycota</taxon>
        <taxon>Pezizomycotina</taxon>
        <taxon>Eurotiomycetes</taxon>
        <taxon>Eurotiomycetidae</taxon>
        <taxon>Eurotiales</taxon>
        <taxon>Aspergillaceae</taxon>
        <taxon>Aspergillus</taxon>
        <taxon>Aspergillus subgen. Nidulantes</taxon>
    </lineage>
</organism>
<dbReference type="Proteomes" id="UP001610563">
    <property type="component" value="Unassembled WGS sequence"/>
</dbReference>